<dbReference type="EMBL" id="BQKI01000008">
    <property type="protein sequence ID" value="GJN00622.1"/>
    <property type="molecule type" value="Genomic_DNA"/>
</dbReference>
<dbReference type="InterPro" id="IPR029063">
    <property type="entry name" value="SAM-dependent_MTases_sf"/>
</dbReference>
<dbReference type="GO" id="GO:0008168">
    <property type="term" value="F:methyltransferase activity"/>
    <property type="evidence" value="ECO:0007669"/>
    <property type="project" value="InterPro"/>
</dbReference>
<protein>
    <submittedName>
        <fullName evidence="4">Uncharacterized protein</fullName>
    </submittedName>
</protein>
<comment type="caution">
    <text evidence="4">The sequence shown here is derived from an EMBL/GenBank/DDBJ whole genome shotgun (WGS) entry which is preliminary data.</text>
</comment>
<gene>
    <name evidence="4" type="primary">ga17818</name>
    <name evidence="4" type="ORF">PR202_ga17818</name>
</gene>
<dbReference type="InterPro" id="IPR042086">
    <property type="entry name" value="MeTrfase_capping"/>
</dbReference>
<evidence type="ECO:0000256" key="1">
    <source>
        <dbReference type="ARBA" id="ARBA00008908"/>
    </source>
</evidence>
<dbReference type="AlphaFoldDB" id="A0AAV5CRT7"/>
<name>A0AAV5CRT7_ELECO</name>
<dbReference type="Gene3D" id="1.10.1200.270">
    <property type="entry name" value="Methyltransferase, alpha-helical capping domain"/>
    <property type="match status" value="1"/>
</dbReference>
<dbReference type="InterPro" id="IPR005299">
    <property type="entry name" value="MeTrfase_7"/>
</dbReference>
<dbReference type="Pfam" id="PF03492">
    <property type="entry name" value="Methyltransf_7"/>
    <property type="match status" value="1"/>
</dbReference>
<organism evidence="4 5">
    <name type="scientific">Eleusine coracana subsp. coracana</name>
    <dbReference type="NCBI Taxonomy" id="191504"/>
    <lineage>
        <taxon>Eukaryota</taxon>
        <taxon>Viridiplantae</taxon>
        <taxon>Streptophyta</taxon>
        <taxon>Embryophyta</taxon>
        <taxon>Tracheophyta</taxon>
        <taxon>Spermatophyta</taxon>
        <taxon>Magnoliopsida</taxon>
        <taxon>Liliopsida</taxon>
        <taxon>Poales</taxon>
        <taxon>Poaceae</taxon>
        <taxon>PACMAD clade</taxon>
        <taxon>Chloridoideae</taxon>
        <taxon>Cynodonteae</taxon>
        <taxon>Eleusininae</taxon>
        <taxon>Eleusine</taxon>
    </lineage>
</organism>
<keyword evidence="5" id="KW-1185">Reference proteome</keyword>
<accession>A0AAV5CRT7</accession>
<dbReference type="Gene3D" id="3.40.50.150">
    <property type="entry name" value="Vaccinia Virus protein VP39"/>
    <property type="match status" value="1"/>
</dbReference>
<reference evidence="4" key="2">
    <citation type="submission" date="2021-12" db="EMBL/GenBank/DDBJ databases">
        <title>Resequencing data analysis of finger millet.</title>
        <authorList>
            <person name="Hatakeyama M."/>
            <person name="Aluri S."/>
            <person name="Balachadran M.T."/>
            <person name="Sivarajan S.R."/>
            <person name="Poveda L."/>
            <person name="Shimizu-Inatsugi R."/>
            <person name="Schlapbach R."/>
            <person name="Sreeman S.M."/>
            <person name="Shimizu K.K."/>
        </authorList>
    </citation>
    <scope>NUCLEOTIDE SEQUENCE</scope>
</reference>
<dbReference type="GO" id="GO:0046872">
    <property type="term" value="F:metal ion binding"/>
    <property type="evidence" value="ECO:0007669"/>
    <property type="project" value="UniProtKB-KW"/>
</dbReference>
<comment type="similarity">
    <text evidence="1">Belongs to the methyltransferase superfamily. Type-7 methyltransferase family. SABATH subfamily.</text>
</comment>
<dbReference type="SUPFAM" id="SSF53335">
    <property type="entry name" value="S-adenosyl-L-methionine-dependent methyltransferases"/>
    <property type="match status" value="1"/>
</dbReference>
<evidence type="ECO:0000313" key="5">
    <source>
        <dbReference type="Proteomes" id="UP001054889"/>
    </source>
</evidence>
<keyword evidence="3" id="KW-0460">Magnesium</keyword>
<dbReference type="Proteomes" id="UP001054889">
    <property type="component" value="Unassembled WGS sequence"/>
</dbReference>
<reference evidence="4" key="1">
    <citation type="journal article" date="2018" name="DNA Res.">
        <title>Multiple hybrid de novo genome assembly of finger millet, an orphan allotetraploid crop.</title>
        <authorList>
            <person name="Hatakeyama M."/>
            <person name="Aluri S."/>
            <person name="Balachadran M.T."/>
            <person name="Sivarajan S.R."/>
            <person name="Patrignani A."/>
            <person name="Gruter S."/>
            <person name="Poveda L."/>
            <person name="Shimizu-Inatsugi R."/>
            <person name="Baeten J."/>
            <person name="Francoijs K.J."/>
            <person name="Nataraja K.N."/>
            <person name="Reddy Y.A.N."/>
            <person name="Phadnis S."/>
            <person name="Ravikumar R.L."/>
            <person name="Schlapbach R."/>
            <person name="Sreeman S.M."/>
            <person name="Shimizu K.K."/>
        </authorList>
    </citation>
    <scope>NUCLEOTIDE SEQUENCE</scope>
</reference>
<evidence type="ECO:0000256" key="3">
    <source>
        <dbReference type="ARBA" id="ARBA00022842"/>
    </source>
</evidence>
<proteinExistence type="inferred from homology"/>
<dbReference type="PANTHER" id="PTHR31009">
    <property type="entry name" value="S-ADENOSYL-L-METHIONINE:CARBOXYL METHYLTRANSFERASE FAMILY PROTEIN"/>
    <property type="match status" value="1"/>
</dbReference>
<sequence length="359" mass="40303">MDSNQTVHMNHGEGETSYALNSKLQNYMQADLKPLIEEAVVTLLESATYLPNNIMNIADLGCSSGPNAIVLVATALDTIRRHHGQPALEVCVLLNDLADNDFNTVAKILDEIKQSHEGPAPTVVTGMVPGSFYTRLFASCSLHLVCTSNSLHWLSKAPEDLVKNRIPAYDGDENLRRARRPTVVAAYRRQFRKDFTLFLSLRAQELIPRGRMVLSLVGSHHHDVDAQYIQPWECPAFVLNDMASRGVIDREKLDSFYIPIHGPSEQELREIIEEEGSFEINQIMQVDTSISRTNEFMSVKAMAIAGRAIIEPMIVQHFGPSGEIMDDYVRTLEKYYMRSLINTPEEPVVSMCVSLSRKI</sequence>
<evidence type="ECO:0000313" key="4">
    <source>
        <dbReference type="EMBL" id="GJN00622.1"/>
    </source>
</evidence>
<keyword evidence="2" id="KW-0479">Metal-binding</keyword>
<evidence type="ECO:0000256" key="2">
    <source>
        <dbReference type="ARBA" id="ARBA00022723"/>
    </source>
</evidence>